<dbReference type="PANTHER" id="PTHR39683:SF4">
    <property type="entry name" value="COENZYME Q-BINDING PROTEIN COQ10 START DOMAIN-CONTAINING PROTEIN"/>
    <property type="match status" value="1"/>
</dbReference>
<organism evidence="1">
    <name type="scientific">freshwater metagenome</name>
    <dbReference type="NCBI Taxonomy" id="449393"/>
    <lineage>
        <taxon>unclassified sequences</taxon>
        <taxon>metagenomes</taxon>
        <taxon>ecological metagenomes</taxon>
    </lineage>
</organism>
<dbReference type="PANTHER" id="PTHR39683">
    <property type="entry name" value="CONSERVED PROTEIN TB16.3"/>
    <property type="match status" value="1"/>
</dbReference>
<reference evidence="1" key="1">
    <citation type="submission" date="2020-05" db="EMBL/GenBank/DDBJ databases">
        <authorList>
            <person name="Chiriac C."/>
            <person name="Salcher M."/>
            <person name="Ghai R."/>
            <person name="Kavagutti S V."/>
        </authorList>
    </citation>
    <scope>NUCLEOTIDE SEQUENCE</scope>
</reference>
<dbReference type="EMBL" id="CAFBPF010000202">
    <property type="protein sequence ID" value="CAB5022790.1"/>
    <property type="molecule type" value="Genomic_DNA"/>
</dbReference>
<dbReference type="InterPro" id="IPR023393">
    <property type="entry name" value="START-like_dom_sf"/>
</dbReference>
<dbReference type="SUPFAM" id="SSF55961">
    <property type="entry name" value="Bet v1-like"/>
    <property type="match status" value="1"/>
</dbReference>
<gene>
    <name evidence="1" type="ORF">UFOPK2242_00638</name>
    <name evidence="2" type="ORF">UFOPK2925_00675</name>
    <name evidence="3" type="ORF">UFOPK4071_01322</name>
</gene>
<dbReference type="EMBL" id="CAEZZU010000083">
    <property type="protein sequence ID" value="CAB4778166.1"/>
    <property type="molecule type" value="Genomic_DNA"/>
</dbReference>
<proteinExistence type="predicted"/>
<name>A0A6J6L0S1_9ZZZZ</name>
<dbReference type="InterPro" id="IPR019587">
    <property type="entry name" value="Polyketide_cyclase/dehydratase"/>
</dbReference>
<dbReference type="Pfam" id="PF10604">
    <property type="entry name" value="Polyketide_cyc2"/>
    <property type="match status" value="1"/>
</dbReference>
<protein>
    <submittedName>
        <fullName evidence="1">Unannotated protein</fullName>
    </submittedName>
</protein>
<evidence type="ECO:0000313" key="1">
    <source>
        <dbReference type="EMBL" id="CAB4655282.1"/>
    </source>
</evidence>
<evidence type="ECO:0000313" key="3">
    <source>
        <dbReference type="EMBL" id="CAB5022790.1"/>
    </source>
</evidence>
<dbReference type="AlphaFoldDB" id="A0A6J6L0S1"/>
<evidence type="ECO:0000313" key="2">
    <source>
        <dbReference type="EMBL" id="CAB4778166.1"/>
    </source>
</evidence>
<accession>A0A6J6L0S1</accession>
<dbReference type="Gene3D" id="3.30.530.20">
    <property type="match status" value="1"/>
</dbReference>
<dbReference type="EMBL" id="CAEZWM010000062">
    <property type="protein sequence ID" value="CAB4655282.1"/>
    <property type="molecule type" value="Genomic_DNA"/>
</dbReference>
<sequence length="145" mass="16314">MSETVHERIRIEADVDHCLAVVLNFEAYPEWARDLKKVTVLERDEEGRGTSVEYRAAAMGKSVTYVLTYDYSALPERLSWVLDHGDSLRSLDGTYRFESDGAATRVHYDLAVEISIPLPGLIKRRAAGMITGTALKDLKRAAERE</sequence>